<gene>
    <name evidence="4" type="ORF">B0I29_11192</name>
</gene>
<feature type="domain" description="N-acetyltransferase" evidence="3">
    <location>
        <begin position="3"/>
        <end position="166"/>
    </location>
</feature>
<dbReference type="SUPFAM" id="SSF55729">
    <property type="entry name" value="Acyl-CoA N-acyltransferases (Nat)"/>
    <property type="match status" value="1"/>
</dbReference>
<dbReference type="Pfam" id="PF00583">
    <property type="entry name" value="Acetyltransf_1"/>
    <property type="match status" value="1"/>
</dbReference>
<dbReference type="AlphaFoldDB" id="A0A327Z7N1"/>
<accession>A0A327Z7N1</accession>
<dbReference type="PROSITE" id="PS51186">
    <property type="entry name" value="GNAT"/>
    <property type="match status" value="1"/>
</dbReference>
<name>A0A327Z7N1_9ACTN</name>
<dbReference type="PANTHER" id="PTHR43877">
    <property type="entry name" value="AMINOALKYLPHOSPHONATE N-ACETYLTRANSFERASE-RELATED-RELATED"/>
    <property type="match status" value="1"/>
</dbReference>
<dbReference type="RefSeq" id="WP_245972691.1">
    <property type="nucleotide sequence ID" value="NZ_JACHWI010000011.1"/>
</dbReference>
<dbReference type="GO" id="GO:0016747">
    <property type="term" value="F:acyltransferase activity, transferring groups other than amino-acyl groups"/>
    <property type="evidence" value="ECO:0007669"/>
    <property type="project" value="InterPro"/>
</dbReference>
<proteinExistence type="predicted"/>
<dbReference type="InterPro" id="IPR016181">
    <property type="entry name" value="Acyl_CoA_acyltransferase"/>
</dbReference>
<evidence type="ECO:0000313" key="5">
    <source>
        <dbReference type="Proteomes" id="UP000249341"/>
    </source>
</evidence>
<dbReference type="PANTHER" id="PTHR43877:SF2">
    <property type="entry name" value="AMINOALKYLPHOSPHONATE N-ACETYLTRANSFERASE-RELATED"/>
    <property type="match status" value="1"/>
</dbReference>
<evidence type="ECO:0000313" key="4">
    <source>
        <dbReference type="EMBL" id="RAK34493.1"/>
    </source>
</evidence>
<sequence length="166" mass="18292">MELDVRECRDTDVARLEEVAPTGANRYHEARRRRHAAGLSTFLIAWSGGIPVGSGEILWEGPREPVVAALFPGCPEINGLLVLEPWRSRGIGTHLIHRAEERAATRGLRAIGLGVDDGNTRAAALYLRLGYVETGCHYDDHYPWIDEAGARHIAADPCRFLMKALA</sequence>
<evidence type="ECO:0000259" key="3">
    <source>
        <dbReference type="PROSITE" id="PS51186"/>
    </source>
</evidence>
<comment type="caution">
    <text evidence="4">The sequence shown here is derived from an EMBL/GenBank/DDBJ whole genome shotgun (WGS) entry which is preliminary data.</text>
</comment>
<organism evidence="4 5">
    <name type="scientific">Actinoplanes lutulentus</name>
    <dbReference type="NCBI Taxonomy" id="1287878"/>
    <lineage>
        <taxon>Bacteria</taxon>
        <taxon>Bacillati</taxon>
        <taxon>Actinomycetota</taxon>
        <taxon>Actinomycetes</taxon>
        <taxon>Micromonosporales</taxon>
        <taxon>Micromonosporaceae</taxon>
        <taxon>Actinoplanes</taxon>
    </lineage>
</organism>
<keyword evidence="1 4" id="KW-0808">Transferase</keyword>
<dbReference type="Proteomes" id="UP000249341">
    <property type="component" value="Unassembled WGS sequence"/>
</dbReference>
<reference evidence="4 5" key="1">
    <citation type="submission" date="2018-06" db="EMBL/GenBank/DDBJ databases">
        <title>Genomic Encyclopedia of Type Strains, Phase III (KMG-III): the genomes of soil and plant-associated and newly described type strains.</title>
        <authorList>
            <person name="Whitman W."/>
        </authorList>
    </citation>
    <scope>NUCLEOTIDE SEQUENCE [LARGE SCALE GENOMIC DNA]</scope>
    <source>
        <strain evidence="4 5">CGMCC 4.7090</strain>
    </source>
</reference>
<dbReference type="InterPro" id="IPR050832">
    <property type="entry name" value="Bact_Acetyltransf"/>
</dbReference>
<dbReference type="InterPro" id="IPR000182">
    <property type="entry name" value="GNAT_dom"/>
</dbReference>
<protein>
    <submittedName>
        <fullName evidence="4">Acetyltransferase (GNAT) family protein</fullName>
    </submittedName>
</protein>
<evidence type="ECO:0000256" key="2">
    <source>
        <dbReference type="ARBA" id="ARBA00023315"/>
    </source>
</evidence>
<dbReference type="EMBL" id="QLMJ01000011">
    <property type="protein sequence ID" value="RAK34493.1"/>
    <property type="molecule type" value="Genomic_DNA"/>
</dbReference>
<keyword evidence="5" id="KW-1185">Reference proteome</keyword>
<keyword evidence="2" id="KW-0012">Acyltransferase</keyword>
<evidence type="ECO:0000256" key="1">
    <source>
        <dbReference type="ARBA" id="ARBA00022679"/>
    </source>
</evidence>
<dbReference type="Gene3D" id="3.40.630.30">
    <property type="match status" value="1"/>
</dbReference>